<evidence type="ECO:0000313" key="8">
    <source>
        <dbReference type="Proteomes" id="UP001606099"/>
    </source>
</evidence>
<name>A0ABW7FW67_9BURK</name>
<dbReference type="PANTHER" id="PTHR30329:SF21">
    <property type="entry name" value="LIPOPROTEIN YIAD-RELATED"/>
    <property type="match status" value="1"/>
</dbReference>
<evidence type="ECO:0000256" key="5">
    <source>
        <dbReference type="SAM" id="SignalP"/>
    </source>
</evidence>
<dbReference type="InterPro" id="IPR050330">
    <property type="entry name" value="Bact_OuterMem_StrucFunc"/>
</dbReference>
<keyword evidence="2 4" id="KW-0472">Membrane</keyword>
<accession>A0ABW7FW67</accession>
<feature type="domain" description="OmpA-like" evidence="6">
    <location>
        <begin position="56"/>
        <end position="174"/>
    </location>
</feature>
<dbReference type="RefSeq" id="WP_394460924.1">
    <property type="nucleotide sequence ID" value="NZ_JBIGHZ010000003.1"/>
</dbReference>
<keyword evidence="5" id="KW-0732">Signal</keyword>
<dbReference type="InterPro" id="IPR006665">
    <property type="entry name" value="OmpA-like"/>
</dbReference>
<dbReference type="PROSITE" id="PS51123">
    <property type="entry name" value="OMPA_2"/>
    <property type="match status" value="1"/>
</dbReference>
<dbReference type="PRINTS" id="PR01021">
    <property type="entry name" value="OMPADOMAIN"/>
</dbReference>
<evidence type="ECO:0000256" key="1">
    <source>
        <dbReference type="ARBA" id="ARBA00004442"/>
    </source>
</evidence>
<gene>
    <name evidence="7" type="ORF">ACG0Z6_10020</name>
</gene>
<dbReference type="EMBL" id="JBIGHZ010000003">
    <property type="protein sequence ID" value="MFG6448573.1"/>
    <property type="molecule type" value="Genomic_DNA"/>
</dbReference>
<feature type="chain" id="PRO_5045262594" evidence="5">
    <location>
        <begin position="33"/>
        <end position="206"/>
    </location>
</feature>
<evidence type="ECO:0000256" key="2">
    <source>
        <dbReference type="ARBA" id="ARBA00023136"/>
    </source>
</evidence>
<dbReference type="InterPro" id="IPR006664">
    <property type="entry name" value="OMP_bac"/>
</dbReference>
<dbReference type="SUPFAM" id="SSF103088">
    <property type="entry name" value="OmpA-like"/>
    <property type="match status" value="1"/>
</dbReference>
<keyword evidence="3" id="KW-0998">Cell outer membrane</keyword>
<organism evidence="7 8">
    <name type="scientific">Roseateles rivi</name>
    <dbReference type="NCBI Taxonomy" id="3299028"/>
    <lineage>
        <taxon>Bacteria</taxon>
        <taxon>Pseudomonadati</taxon>
        <taxon>Pseudomonadota</taxon>
        <taxon>Betaproteobacteria</taxon>
        <taxon>Burkholderiales</taxon>
        <taxon>Sphaerotilaceae</taxon>
        <taxon>Roseateles</taxon>
    </lineage>
</organism>
<evidence type="ECO:0000256" key="3">
    <source>
        <dbReference type="ARBA" id="ARBA00023237"/>
    </source>
</evidence>
<feature type="signal peptide" evidence="5">
    <location>
        <begin position="1"/>
        <end position="32"/>
    </location>
</feature>
<proteinExistence type="predicted"/>
<evidence type="ECO:0000313" key="7">
    <source>
        <dbReference type="EMBL" id="MFG6448573.1"/>
    </source>
</evidence>
<reference evidence="7 8" key="1">
    <citation type="submission" date="2024-08" db="EMBL/GenBank/DDBJ databases">
        <authorList>
            <person name="Lu H."/>
        </authorList>
    </citation>
    <scope>NUCLEOTIDE SEQUENCE [LARGE SCALE GENOMIC DNA]</scope>
    <source>
        <strain evidence="7 8">BYS180W</strain>
    </source>
</reference>
<dbReference type="InterPro" id="IPR036737">
    <property type="entry name" value="OmpA-like_sf"/>
</dbReference>
<dbReference type="Pfam" id="PF00691">
    <property type="entry name" value="OmpA"/>
    <property type="match status" value="1"/>
</dbReference>
<dbReference type="PROSITE" id="PS51257">
    <property type="entry name" value="PROKAR_LIPOPROTEIN"/>
    <property type="match status" value="1"/>
</dbReference>
<dbReference type="Gene3D" id="3.30.1330.60">
    <property type="entry name" value="OmpA-like domain"/>
    <property type="match status" value="1"/>
</dbReference>
<keyword evidence="8" id="KW-1185">Reference proteome</keyword>
<protein>
    <submittedName>
        <fullName evidence="7">OmpA family protein</fullName>
    </submittedName>
</protein>
<comment type="subcellular location">
    <subcellularLocation>
        <location evidence="1">Cell outer membrane</location>
    </subcellularLocation>
</comment>
<evidence type="ECO:0000256" key="4">
    <source>
        <dbReference type="PROSITE-ProRule" id="PRU00473"/>
    </source>
</evidence>
<dbReference type="Proteomes" id="UP001606099">
    <property type="component" value="Unassembled WGS sequence"/>
</dbReference>
<dbReference type="PANTHER" id="PTHR30329">
    <property type="entry name" value="STATOR ELEMENT OF FLAGELLAR MOTOR COMPLEX"/>
    <property type="match status" value="1"/>
</dbReference>
<sequence>MHKLSDRTDRRTACVAALAFALLALTGCQSSAPPPAAPVLPAVKPSQIIPIAQIDRGVMIVMPTEKVGFDFDKATISDPAAMEFLDRVAALLRDKTTASIALEGHTDSQGTQAYNLKLSQARAASVKNELVSRGVATERITTAGFSYDRPVAPNDTEQGRRFNRRVELIILGEQLGNITRGEPANSFEQAYATLKARVDADAEKLP</sequence>
<dbReference type="CDD" id="cd07185">
    <property type="entry name" value="OmpA_C-like"/>
    <property type="match status" value="1"/>
</dbReference>
<evidence type="ECO:0000259" key="6">
    <source>
        <dbReference type="PROSITE" id="PS51123"/>
    </source>
</evidence>
<comment type="caution">
    <text evidence="7">The sequence shown here is derived from an EMBL/GenBank/DDBJ whole genome shotgun (WGS) entry which is preliminary data.</text>
</comment>